<dbReference type="Proteomes" id="UP000595662">
    <property type="component" value="Chromosome 3"/>
</dbReference>
<organism evidence="2 3">
    <name type="scientific">Penicillium digitatum</name>
    <name type="common">Green mold</name>
    <dbReference type="NCBI Taxonomy" id="36651"/>
    <lineage>
        <taxon>Eukaryota</taxon>
        <taxon>Fungi</taxon>
        <taxon>Dikarya</taxon>
        <taxon>Ascomycota</taxon>
        <taxon>Pezizomycotina</taxon>
        <taxon>Eurotiomycetes</taxon>
        <taxon>Eurotiomycetidae</taxon>
        <taxon>Eurotiales</taxon>
        <taxon>Aspergillaceae</taxon>
        <taxon>Penicillium</taxon>
    </lineage>
</organism>
<dbReference type="RefSeq" id="XP_065956808.1">
    <property type="nucleotide sequence ID" value="XM_066101725.1"/>
</dbReference>
<dbReference type="GeneID" id="90952982"/>
<dbReference type="Pfam" id="PF20516">
    <property type="entry name" value="PDDEXK_12"/>
    <property type="match status" value="1"/>
</dbReference>
<name>A0A7T6XM91_PENDI</name>
<dbReference type="InterPro" id="IPR046797">
    <property type="entry name" value="PDDEXK_12"/>
</dbReference>
<evidence type="ECO:0000259" key="1">
    <source>
        <dbReference type="Pfam" id="PF20516"/>
    </source>
</evidence>
<reference evidence="2 3" key="1">
    <citation type="submission" date="2020-08" db="EMBL/GenBank/DDBJ databases">
        <title>The completed genome sequence of the pathogenic ascomycete fungus Penicillium digitatum.</title>
        <authorList>
            <person name="Wang M."/>
        </authorList>
    </citation>
    <scope>NUCLEOTIDE SEQUENCE [LARGE SCALE GENOMIC DNA]</scope>
    <source>
        <strain evidence="2 3">PdW03</strain>
    </source>
</reference>
<protein>
    <submittedName>
        <fullName evidence="2">Putative integral membrane protein</fullName>
    </submittedName>
</protein>
<accession>A0A7T6XM91</accession>
<feature type="domain" description="PD-(D/E)XK nuclease-like" evidence="1">
    <location>
        <begin position="87"/>
        <end position="217"/>
    </location>
</feature>
<dbReference type="VEuPathDB" id="FungiDB:PDIP_41690"/>
<dbReference type="EMBL" id="CP060776">
    <property type="protein sequence ID" value="QQK43739.1"/>
    <property type="molecule type" value="Genomic_DNA"/>
</dbReference>
<dbReference type="AlphaFoldDB" id="A0A7T6XM91"/>
<evidence type="ECO:0000313" key="2">
    <source>
        <dbReference type="EMBL" id="QQK43739.1"/>
    </source>
</evidence>
<gene>
    <name evidence="2" type="ORF">Pdw03_7640</name>
</gene>
<proteinExistence type="predicted"/>
<evidence type="ECO:0000313" key="3">
    <source>
        <dbReference type="Proteomes" id="UP000595662"/>
    </source>
</evidence>
<sequence length="297" mass="32864">MFRSIRPDICWANPRDLVLAFQHKHKRSVSDAENSISQSDLTKRHHRTASETASTVSVCLPDDIISLAPSSSTASRAAFTQDFEFAANADVGQKISDASCQCVTELRSEGSWVIKVALSPVEGAVAELPLECWSIQKESVDPQYQPRYTARDSYHRKIDLVVGLPVNAWEIQYEKAGLHPPVKSFSHTTHPHTGKRVLGPGIEVKAADRNSVEASLQDLPPLIGCTAVGEDWKFYIAVGAEESGTLKEVRLWGPISDLDGHITSVKHITSLLRTLRRVMEYTIGHYKDGIFEAMTSR</sequence>